<dbReference type="InterPro" id="IPR001258">
    <property type="entry name" value="NHL_repeat"/>
</dbReference>
<dbReference type="SUPFAM" id="SSF101898">
    <property type="entry name" value="NHL repeat"/>
    <property type="match status" value="1"/>
</dbReference>
<keyword evidence="3" id="KW-1185">Reference proteome</keyword>
<protein>
    <recommendedName>
        <fullName evidence="4">NHL repeat containing 4</fullName>
    </recommendedName>
</protein>
<sequence length="112" mass="12068">VSERGLDGGCCVKVLAPTWQLLRVLGGQGRPPLLTNPWGVSLDEAGRVVVADWGRLSHAVFCYPPRGRGWAVATEGLSSPRGVALLGERHLVVADNHIAPVLKDLHWLPVCF</sequence>
<dbReference type="Pfam" id="PF01436">
    <property type="entry name" value="NHL"/>
    <property type="match status" value="1"/>
</dbReference>
<evidence type="ECO:0000313" key="2">
    <source>
        <dbReference type="Ensembl" id="ENSPMRP00000009213.1"/>
    </source>
</evidence>
<organism evidence="2 3">
    <name type="scientific">Podarcis muralis</name>
    <name type="common">Wall lizard</name>
    <name type="synonym">Lacerta muralis</name>
    <dbReference type="NCBI Taxonomy" id="64176"/>
    <lineage>
        <taxon>Eukaryota</taxon>
        <taxon>Metazoa</taxon>
        <taxon>Chordata</taxon>
        <taxon>Craniata</taxon>
        <taxon>Vertebrata</taxon>
        <taxon>Euteleostomi</taxon>
        <taxon>Lepidosauria</taxon>
        <taxon>Squamata</taxon>
        <taxon>Bifurcata</taxon>
        <taxon>Unidentata</taxon>
        <taxon>Episquamata</taxon>
        <taxon>Laterata</taxon>
        <taxon>Lacertibaenia</taxon>
        <taxon>Lacertidae</taxon>
        <taxon>Podarcis</taxon>
    </lineage>
</organism>
<proteinExistence type="predicted"/>
<dbReference type="AlphaFoldDB" id="A0A670IC02"/>
<keyword evidence="1" id="KW-0677">Repeat</keyword>
<dbReference type="Gene3D" id="2.120.10.30">
    <property type="entry name" value="TolB, C-terminal domain"/>
    <property type="match status" value="1"/>
</dbReference>
<accession>A0A670IC02</accession>
<dbReference type="Ensembl" id="ENSPMRT00000009836.1">
    <property type="protein sequence ID" value="ENSPMRP00000009213.1"/>
    <property type="gene ID" value="ENSPMRG00000006193.1"/>
</dbReference>
<dbReference type="OMA" id="PAHGPDY"/>
<evidence type="ECO:0000313" key="3">
    <source>
        <dbReference type="Proteomes" id="UP000472272"/>
    </source>
</evidence>
<dbReference type="InterPro" id="IPR011042">
    <property type="entry name" value="6-blade_b-propeller_TolB-like"/>
</dbReference>
<reference evidence="2" key="2">
    <citation type="submission" date="2025-08" db="UniProtKB">
        <authorList>
            <consortium name="Ensembl"/>
        </authorList>
    </citation>
    <scope>IDENTIFICATION</scope>
</reference>
<evidence type="ECO:0000256" key="1">
    <source>
        <dbReference type="ARBA" id="ARBA00022737"/>
    </source>
</evidence>
<dbReference type="GeneTree" id="ENSGT01140000285147"/>
<dbReference type="Proteomes" id="UP000472272">
    <property type="component" value="Chromosome 4"/>
</dbReference>
<name>A0A670IC02_PODMU</name>
<reference evidence="2 3" key="1">
    <citation type="journal article" date="2019" name="Proc. Natl. Acad. Sci. U.S.A.">
        <title>Regulatory changes in pterin and carotenoid genes underlie balanced color polymorphisms in the wall lizard.</title>
        <authorList>
            <person name="Andrade P."/>
            <person name="Pinho C."/>
            <person name="Perez I de Lanuza G."/>
            <person name="Afonso S."/>
            <person name="Brejcha J."/>
            <person name="Rubin C.J."/>
            <person name="Wallerman O."/>
            <person name="Pereira P."/>
            <person name="Sabatino S.J."/>
            <person name="Bellati A."/>
            <person name="Pellitteri-Rosa D."/>
            <person name="Bosakova Z."/>
            <person name="Bunikis I."/>
            <person name="Carretero M.A."/>
            <person name="Feiner N."/>
            <person name="Marsik P."/>
            <person name="Pauperio F."/>
            <person name="Salvi D."/>
            <person name="Soler L."/>
            <person name="While G.M."/>
            <person name="Uller T."/>
            <person name="Font E."/>
            <person name="Andersson L."/>
            <person name="Carneiro M."/>
        </authorList>
    </citation>
    <scope>NUCLEOTIDE SEQUENCE</scope>
</reference>
<reference evidence="2" key="3">
    <citation type="submission" date="2025-09" db="UniProtKB">
        <authorList>
            <consortium name="Ensembl"/>
        </authorList>
    </citation>
    <scope>IDENTIFICATION</scope>
</reference>
<evidence type="ECO:0008006" key="4">
    <source>
        <dbReference type="Google" id="ProtNLM"/>
    </source>
</evidence>